<dbReference type="HAMAP" id="MF_01518">
    <property type="entry name" value="Adenine_deamin"/>
    <property type="match status" value="1"/>
</dbReference>
<evidence type="ECO:0000313" key="9">
    <source>
        <dbReference type="EMBL" id="MBF4693858.1"/>
    </source>
</evidence>
<dbReference type="InterPro" id="IPR006680">
    <property type="entry name" value="Amidohydro-rel"/>
</dbReference>
<accession>A0ABR9ZUM3</accession>
<dbReference type="Gene3D" id="3.20.20.140">
    <property type="entry name" value="Metal-dependent hydrolases"/>
    <property type="match status" value="1"/>
</dbReference>
<dbReference type="SUPFAM" id="SSF51338">
    <property type="entry name" value="Composite domain of metallo-dependent hydrolases"/>
    <property type="match status" value="1"/>
</dbReference>
<reference evidence="9 10" key="1">
    <citation type="submission" date="2020-11" db="EMBL/GenBank/DDBJ databases">
        <title>Fusibacter basophilias sp. nov.</title>
        <authorList>
            <person name="Qiu D."/>
        </authorList>
    </citation>
    <scope>NUCLEOTIDE SEQUENCE [LARGE SCALE GENOMIC DNA]</scope>
    <source>
        <strain evidence="9 10">Q10-2</strain>
    </source>
</reference>
<evidence type="ECO:0000256" key="4">
    <source>
        <dbReference type="ARBA" id="ARBA00023211"/>
    </source>
</evidence>
<dbReference type="RefSeq" id="WP_194702102.1">
    <property type="nucleotide sequence ID" value="NZ_JADKNH010000007.1"/>
</dbReference>
<dbReference type="Pfam" id="PF01979">
    <property type="entry name" value="Amidohydro_1"/>
    <property type="match status" value="1"/>
</dbReference>
<dbReference type="InterPro" id="IPR026912">
    <property type="entry name" value="Adenine_deam_C"/>
</dbReference>
<comment type="cofactor">
    <cofactor evidence="6">
        <name>Mn(2+)</name>
        <dbReference type="ChEBI" id="CHEBI:29035"/>
    </cofactor>
</comment>
<comment type="similarity">
    <text evidence="1 6">Belongs to the metallo-dependent hydrolases superfamily. Adenine deaminase family.</text>
</comment>
<organism evidence="9 10">
    <name type="scientific">Fusibacter ferrireducens</name>
    <dbReference type="NCBI Taxonomy" id="2785058"/>
    <lineage>
        <taxon>Bacteria</taxon>
        <taxon>Bacillati</taxon>
        <taxon>Bacillota</taxon>
        <taxon>Clostridia</taxon>
        <taxon>Eubacteriales</taxon>
        <taxon>Eubacteriales Family XII. Incertae Sedis</taxon>
        <taxon>Fusibacter</taxon>
    </lineage>
</organism>
<dbReference type="CDD" id="cd01295">
    <property type="entry name" value="AdeC"/>
    <property type="match status" value="1"/>
</dbReference>
<keyword evidence="10" id="KW-1185">Reference proteome</keyword>
<dbReference type="Pfam" id="PF13382">
    <property type="entry name" value="Adenine_deam_C"/>
    <property type="match status" value="1"/>
</dbReference>
<dbReference type="GO" id="GO:0000034">
    <property type="term" value="F:adenine deaminase activity"/>
    <property type="evidence" value="ECO:0007669"/>
    <property type="project" value="UniProtKB-EC"/>
</dbReference>
<dbReference type="EMBL" id="JADKNH010000007">
    <property type="protein sequence ID" value="MBF4693858.1"/>
    <property type="molecule type" value="Genomic_DNA"/>
</dbReference>
<dbReference type="Proteomes" id="UP000614200">
    <property type="component" value="Unassembled WGS sequence"/>
</dbReference>
<dbReference type="SUPFAM" id="SSF51556">
    <property type="entry name" value="Metallo-dependent hydrolases"/>
    <property type="match status" value="1"/>
</dbReference>
<gene>
    <name evidence="6 9" type="primary">ade</name>
    <name evidence="9" type="ORF">ISU02_12125</name>
</gene>
<evidence type="ECO:0000256" key="2">
    <source>
        <dbReference type="ARBA" id="ARBA00012782"/>
    </source>
</evidence>
<comment type="catalytic activity">
    <reaction evidence="5 6">
        <text>adenine + H2O + H(+) = hypoxanthine + NH4(+)</text>
        <dbReference type="Rhea" id="RHEA:23688"/>
        <dbReference type="ChEBI" id="CHEBI:15377"/>
        <dbReference type="ChEBI" id="CHEBI:15378"/>
        <dbReference type="ChEBI" id="CHEBI:16708"/>
        <dbReference type="ChEBI" id="CHEBI:17368"/>
        <dbReference type="ChEBI" id="CHEBI:28938"/>
        <dbReference type="EC" id="3.5.4.2"/>
    </reaction>
</comment>
<feature type="domain" description="Amidohydrolase-related" evidence="7">
    <location>
        <begin position="55"/>
        <end position="335"/>
    </location>
</feature>
<protein>
    <recommendedName>
        <fullName evidence="2 6">Adenine deaminase</fullName>
        <shortName evidence="6">Adenase</shortName>
        <shortName evidence="6">Adenine aminase</shortName>
        <ecNumber evidence="2 6">3.5.4.2</ecNumber>
    </recommendedName>
</protein>
<dbReference type="EC" id="3.5.4.2" evidence="2 6"/>
<evidence type="ECO:0000256" key="3">
    <source>
        <dbReference type="ARBA" id="ARBA00022801"/>
    </source>
</evidence>
<evidence type="ECO:0000313" key="10">
    <source>
        <dbReference type="Proteomes" id="UP000614200"/>
    </source>
</evidence>
<dbReference type="InterPro" id="IPR032466">
    <property type="entry name" value="Metal_Hydrolase"/>
</dbReference>
<dbReference type="PANTHER" id="PTHR11113:SF2">
    <property type="entry name" value="ADENINE DEAMINASE"/>
    <property type="match status" value="1"/>
</dbReference>
<evidence type="ECO:0000256" key="6">
    <source>
        <dbReference type="HAMAP-Rule" id="MF_01518"/>
    </source>
</evidence>
<dbReference type="InterPro" id="IPR006679">
    <property type="entry name" value="Adenine_deam"/>
</dbReference>
<feature type="domain" description="Adenine deaminase C-terminal" evidence="8">
    <location>
        <begin position="404"/>
        <end position="551"/>
    </location>
</feature>
<proteinExistence type="inferred from homology"/>
<evidence type="ECO:0000256" key="5">
    <source>
        <dbReference type="ARBA" id="ARBA00047720"/>
    </source>
</evidence>
<dbReference type="Gene3D" id="2.30.40.10">
    <property type="entry name" value="Urease, subunit C, domain 1"/>
    <property type="match status" value="1"/>
</dbReference>
<name>A0ABR9ZUM3_9FIRM</name>
<dbReference type="NCBIfam" id="TIGR01178">
    <property type="entry name" value="ade"/>
    <property type="match status" value="1"/>
</dbReference>
<keyword evidence="4 6" id="KW-0464">Manganese</keyword>
<dbReference type="PANTHER" id="PTHR11113">
    <property type="entry name" value="N-ACETYLGLUCOSAMINE-6-PHOSPHATE DEACETYLASE"/>
    <property type="match status" value="1"/>
</dbReference>
<evidence type="ECO:0000259" key="8">
    <source>
        <dbReference type="Pfam" id="PF13382"/>
    </source>
</evidence>
<dbReference type="InterPro" id="IPR011059">
    <property type="entry name" value="Metal-dep_hydrolase_composite"/>
</dbReference>
<comment type="caution">
    <text evidence="9">The sequence shown here is derived from an EMBL/GenBank/DDBJ whole genome shotgun (WGS) entry which is preliminary data.</text>
</comment>
<keyword evidence="3 6" id="KW-0378">Hydrolase</keyword>
<evidence type="ECO:0000256" key="1">
    <source>
        <dbReference type="ARBA" id="ARBA00006773"/>
    </source>
</evidence>
<sequence>MSRQKIVELVLHNALILNVFSGQWHLSDLAIDKGIIVGFGGYIGKKMMDLKGAKVIPGLIDAHVHIESSMLTPYEFEKLILPLGTTTVIADPHEIANVLGMDGLRYMIEASEQCLLDIYLSLPSCVPATPFEHSGAQLDAKDLALYANHKHVVGLGEVMDFNGVLVKNKDIMAKIELFKRMGKPIDGHAPGLTGVDLDRYISTGIRTDHECETVDELREKIEKGMYVMIREGSAARNFDVLIKGVDSGNLNRILFCTDDRHPQDIVDEGHIDNHVRKAVANGLSFENAIQIATINAANCYQLKNVGAIAPGYQADFLILKSEDSFKVEGVYKKGILVHDAFTHKNALTMDNKLTLSMCNSMRMRPFDISELEIRREGSHINVIQILEGSLITPLLKLPNTDAVMETLLKLVVVERHHATGNIGKAYVSGLKLEHGGIAMTIAHDSHNIIAVGSDDVSIYTAIKGVERAGGGIVLSRGNDVLDVLPLKVAGLMSEHSAVEVTDKLKCLMTLVYSEFQMDAKIDPFLMLAFLALPVIPEVKLTDQGLFDVKKNQFIPVFTG</sequence>
<evidence type="ECO:0000259" key="7">
    <source>
        <dbReference type="Pfam" id="PF01979"/>
    </source>
</evidence>